<evidence type="ECO:0000256" key="3">
    <source>
        <dbReference type="ARBA" id="ARBA00023157"/>
    </source>
</evidence>
<evidence type="ECO:0000313" key="6">
    <source>
        <dbReference type="EMBL" id="KAK7074091.1"/>
    </source>
</evidence>
<dbReference type="InterPro" id="IPR018114">
    <property type="entry name" value="TRYPSIN_HIS"/>
</dbReference>
<dbReference type="PROSITE" id="PS00134">
    <property type="entry name" value="TRYPSIN_HIS"/>
    <property type="match status" value="1"/>
</dbReference>
<protein>
    <recommendedName>
        <fullName evidence="5">Peptidase S1 domain-containing protein</fullName>
    </recommendedName>
</protein>
<keyword evidence="2" id="KW-0964">Secreted</keyword>
<dbReference type="Gene3D" id="2.40.10.10">
    <property type="entry name" value="Trypsin-like serine proteases"/>
    <property type="match status" value="1"/>
</dbReference>
<accession>A0AAN8ZZ41</accession>
<dbReference type="SUPFAM" id="SSF50494">
    <property type="entry name" value="Trypsin-like serine proteases"/>
    <property type="match status" value="1"/>
</dbReference>
<feature type="domain" description="Peptidase S1" evidence="5">
    <location>
        <begin position="176"/>
        <end position="428"/>
    </location>
</feature>
<dbReference type="Pfam" id="PF18322">
    <property type="entry name" value="CLIP_1"/>
    <property type="match status" value="1"/>
</dbReference>
<dbReference type="GO" id="GO:0006508">
    <property type="term" value="P:proteolysis"/>
    <property type="evidence" value="ECO:0007669"/>
    <property type="project" value="InterPro"/>
</dbReference>
<evidence type="ECO:0000256" key="4">
    <source>
        <dbReference type="SAM" id="SignalP"/>
    </source>
</evidence>
<name>A0AAN8ZZ41_HALRR</name>
<comment type="subcellular location">
    <subcellularLocation>
        <location evidence="1">Secreted</location>
    </subcellularLocation>
</comment>
<dbReference type="GO" id="GO:0004252">
    <property type="term" value="F:serine-type endopeptidase activity"/>
    <property type="evidence" value="ECO:0007669"/>
    <property type="project" value="InterPro"/>
</dbReference>
<dbReference type="AlphaFoldDB" id="A0AAN8ZZ41"/>
<reference evidence="6 7" key="1">
    <citation type="submission" date="2023-11" db="EMBL/GenBank/DDBJ databases">
        <title>Halocaridina rubra genome assembly.</title>
        <authorList>
            <person name="Smith C."/>
        </authorList>
    </citation>
    <scope>NUCLEOTIDE SEQUENCE [LARGE SCALE GENOMIC DNA]</scope>
    <source>
        <strain evidence="6">EP-1</strain>
        <tissue evidence="6">Whole</tissue>
    </source>
</reference>
<evidence type="ECO:0000256" key="1">
    <source>
        <dbReference type="ARBA" id="ARBA00004613"/>
    </source>
</evidence>
<dbReference type="PANTHER" id="PTHR24258">
    <property type="entry name" value="SERINE PROTEASE-RELATED"/>
    <property type="match status" value="1"/>
</dbReference>
<dbReference type="InterPro" id="IPR001254">
    <property type="entry name" value="Trypsin_dom"/>
</dbReference>
<dbReference type="EMBL" id="JAXCGZ010011820">
    <property type="protein sequence ID" value="KAK7074091.1"/>
    <property type="molecule type" value="Genomic_DNA"/>
</dbReference>
<evidence type="ECO:0000256" key="2">
    <source>
        <dbReference type="ARBA" id="ARBA00022525"/>
    </source>
</evidence>
<dbReference type="InterPro" id="IPR043504">
    <property type="entry name" value="Peptidase_S1_PA_chymotrypsin"/>
</dbReference>
<dbReference type="PANTHER" id="PTHR24258:SF129">
    <property type="entry name" value="LP15124P-RELATED"/>
    <property type="match status" value="1"/>
</dbReference>
<keyword evidence="4" id="KW-0732">Signal</keyword>
<dbReference type="InterPro" id="IPR041515">
    <property type="entry name" value="PPAF-2-like_Clip"/>
</dbReference>
<dbReference type="GO" id="GO:0005576">
    <property type="term" value="C:extracellular region"/>
    <property type="evidence" value="ECO:0007669"/>
    <property type="project" value="UniProtKB-SubCell"/>
</dbReference>
<gene>
    <name evidence="6" type="ORF">SK128_015686</name>
</gene>
<dbReference type="InterPro" id="IPR001314">
    <property type="entry name" value="Peptidase_S1A"/>
</dbReference>
<feature type="signal peptide" evidence="4">
    <location>
        <begin position="1"/>
        <end position="16"/>
    </location>
</feature>
<dbReference type="Pfam" id="PF00089">
    <property type="entry name" value="Trypsin"/>
    <property type="match status" value="1"/>
</dbReference>
<keyword evidence="3" id="KW-1015">Disulfide bond</keyword>
<dbReference type="FunFam" id="2.40.10.10:FF:000038">
    <property type="entry name" value="Serine protease"/>
    <property type="match status" value="1"/>
</dbReference>
<organism evidence="6 7">
    <name type="scientific">Halocaridina rubra</name>
    <name type="common">Hawaiian red shrimp</name>
    <dbReference type="NCBI Taxonomy" id="373956"/>
    <lineage>
        <taxon>Eukaryota</taxon>
        <taxon>Metazoa</taxon>
        <taxon>Ecdysozoa</taxon>
        <taxon>Arthropoda</taxon>
        <taxon>Crustacea</taxon>
        <taxon>Multicrustacea</taxon>
        <taxon>Malacostraca</taxon>
        <taxon>Eumalacostraca</taxon>
        <taxon>Eucarida</taxon>
        <taxon>Decapoda</taxon>
        <taxon>Pleocyemata</taxon>
        <taxon>Caridea</taxon>
        <taxon>Atyoidea</taxon>
        <taxon>Atyidae</taxon>
        <taxon>Halocaridina</taxon>
    </lineage>
</organism>
<comment type="caution">
    <text evidence="6">The sequence shown here is derived from an EMBL/GenBank/DDBJ whole genome shotgun (WGS) entry which is preliminary data.</text>
</comment>
<dbReference type="CDD" id="cd00190">
    <property type="entry name" value="Tryp_SPc"/>
    <property type="match status" value="1"/>
</dbReference>
<dbReference type="PRINTS" id="PR00722">
    <property type="entry name" value="CHYMOTRYPSIN"/>
</dbReference>
<sequence>MKTLLIIATIVALSAAATRNRRQANGCFWWEPDNNCDENAVESATVTNPTPVEETRAVNEERIANTDTNNLGPRTPTPEEVSNWSYCNNGLGRCVPYYLCREGNIVTDGAGLIDIRIGPNRNSTETRTTSSSECEQFLDVCCNDPEAKPLPIPDPIPPENKLQCGVRYEEGVHTRILGFADNQAQFGEFPWMAAVLRKEYIESKELNLYVCGGSLIHPNIVLTAAHCVHTKDAASLKVRLGEWDTQRTYELYPHIDRNVIKVTVHEGYNPGALWNDFALLFLDAPADIAPNVNTVCLPQQGQSFDYATCWATGWGRDEFGKEGNYQNVLKEVALPVVPKAECEQALRTTRLGQFFRLDNSFLCAGGQPGLDTCKGDGGSPLVCEVAPNTNIYVQAGIVAWGIGCGENGIPGVYADVSGASDWIITKADEGLFSLYNLQGEGYWRNY</sequence>
<dbReference type="InterPro" id="IPR009003">
    <property type="entry name" value="Peptidase_S1_PA"/>
</dbReference>
<evidence type="ECO:0000259" key="5">
    <source>
        <dbReference type="PROSITE" id="PS50240"/>
    </source>
</evidence>
<dbReference type="SMART" id="SM00020">
    <property type="entry name" value="Tryp_SPc"/>
    <property type="match status" value="1"/>
</dbReference>
<evidence type="ECO:0000313" key="7">
    <source>
        <dbReference type="Proteomes" id="UP001381693"/>
    </source>
</evidence>
<feature type="chain" id="PRO_5042971153" description="Peptidase S1 domain-containing protein" evidence="4">
    <location>
        <begin position="17"/>
        <end position="446"/>
    </location>
</feature>
<dbReference type="PROSITE" id="PS50240">
    <property type="entry name" value="TRYPSIN_DOM"/>
    <property type="match status" value="1"/>
</dbReference>
<dbReference type="Proteomes" id="UP001381693">
    <property type="component" value="Unassembled WGS sequence"/>
</dbReference>
<proteinExistence type="predicted"/>
<keyword evidence="7" id="KW-1185">Reference proteome</keyword>